<dbReference type="EMBL" id="CP138348">
    <property type="protein sequence ID" value="WPF87551.1"/>
    <property type="molecule type" value="Genomic_DNA"/>
</dbReference>
<name>A0AAF1C4P4_9CHRO</name>
<sequence>MNNQYIDFSHFPQFVQDVLTKYFEYDLNCFQWYLYAQNYLYDQLGDSDYITDIELLLGF</sequence>
<organism evidence="1">
    <name type="scientific">Cyanobacterium aponinum AL20115</name>
    <dbReference type="NCBI Taxonomy" id="3090662"/>
    <lineage>
        <taxon>Bacteria</taxon>
        <taxon>Bacillati</taxon>
        <taxon>Cyanobacteriota</taxon>
        <taxon>Cyanophyceae</taxon>
        <taxon>Oscillatoriophycideae</taxon>
        <taxon>Chroococcales</taxon>
        <taxon>Geminocystaceae</taxon>
        <taxon>Cyanobacterium</taxon>
    </lineage>
</organism>
<evidence type="ECO:0000313" key="1">
    <source>
        <dbReference type="EMBL" id="WPF87551.1"/>
    </source>
</evidence>
<accession>A0AAF1C4P4</accession>
<reference evidence="1" key="1">
    <citation type="submission" date="2023-11" db="EMBL/GenBank/DDBJ databases">
        <title>Genome sequence of Cyanobacterium aponinum BCRC AL20115.</title>
        <authorList>
            <person name="Chang H.-Y."/>
            <person name="Lin K.-M."/>
            <person name="Hsueh H.-T."/>
            <person name="Chu H.-A."/>
            <person name="Kuo C.-H."/>
        </authorList>
    </citation>
    <scope>NUCLEOTIDE SEQUENCE</scope>
    <source>
        <strain evidence="1">AL20115</strain>
    </source>
</reference>
<dbReference type="AlphaFoldDB" id="A0AAF1C4P4"/>
<protein>
    <submittedName>
        <fullName evidence="1">Uncharacterized protein</fullName>
    </submittedName>
</protein>
<dbReference type="RefSeq" id="WP_320001088.1">
    <property type="nucleotide sequence ID" value="NZ_CP138348.1"/>
</dbReference>
<proteinExistence type="predicted"/>
<gene>
    <name evidence="1" type="ORF">SAY89_12120</name>
</gene>